<gene>
    <name evidence="3" type="ORF">HD842_003348</name>
</gene>
<dbReference type="AlphaFoldDB" id="A0A7X0CFF2"/>
<dbReference type="InterPro" id="IPR007349">
    <property type="entry name" value="DUF418"/>
</dbReference>
<reference evidence="3 4" key="1">
    <citation type="submission" date="2020-08" db="EMBL/GenBank/DDBJ databases">
        <title>The Agave Microbiome: Exploring the role of microbial communities in plant adaptations to desert environments.</title>
        <authorList>
            <person name="Partida-Martinez L.P."/>
        </authorList>
    </citation>
    <scope>NUCLEOTIDE SEQUENCE [LARGE SCALE GENOMIC DNA]</scope>
    <source>
        <strain evidence="3 4">AT3.2</strain>
    </source>
</reference>
<comment type="caution">
    <text evidence="3">The sequence shown here is derived from an EMBL/GenBank/DDBJ whole genome shotgun (WGS) entry which is preliminary data.</text>
</comment>
<sequence length="528" mass="56241">MTSSSLPALSPATDRLDALDVLRGFALIGICIANVEFFNRPVVESGQGIPAGLHGLDWLVAFLVAYLVSGKFWTIFSLLFGMGFALMLERARVAGRPFAPTYGRRVGVLLAIGLLHHTLLWSGDILISYAAGALALMLALLAPARLLVIALIACIALPQVPGLSLLGWLLAPVVLASLVALYLRARQAWLFPLVTIGTGALMSLAALLAASGSKGDDTTMLTAVGAIFTGLGLLACWGSPADQKPLRIGVQIVLLTYCLIAVEAGMRHFAPAVGQTTVMSSTASVSSADDESVPAADGRVLRYREQVARSTEERVVLTQGSYPDAVAMRFRQLDERMVDEVGFSVLLVGVFLIGVWFVRSGVIARAAEHKTLYRRLAIIGIPLGVGLGVLGSLIATGRPPGVDDGGHDLAHALLSLGSLPAALGYIGAVMLMLHSRGALARIRLLAPFGRMALSNYLTQSLVFSLLFYAHGMGLWGIGRTTQVGIALGLCALQIGLSHWWLARFQYGPVEWVWRALTYLTWPPMRGKA</sequence>
<dbReference type="Proteomes" id="UP000540787">
    <property type="component" value="Unassembled WGS sequence"/>
</dbReference>
<dbReference type="EMBL" id="JACHBX010000003">
    <property type="protein sequence ID" value="MBB6135190.1"/>
    <property type="molecule type" value="Genomic_DNA"/>
</dbReference>
<keyword evidence="1" id="KW-0472">Membrane</keyword>
<feature type="transmembrane region" description="Helical" evidence="1">
    <location>
        <begin position="129"/>
        <end position="156"/>
    </location>
</feature>
<dbReference type="RefSeq" id="WP_183555831.1">
    <property type="nucleotide sequence ID" value="NZ_JACHBX010000003.1"/>
</dbReference>
<dbReference type="PANTHER" id="PTHR30590">
    <property type="entry name" value="INNER MEMBRANE PROTEIN"/>
    <property type="match status" value="1"/>
</dbReference>
<feature type="transmembrane region" description="Helical" evidence="1">
    <location>
        <begin position="58"/>
        <end position="86"/>
    </location>
</feature>
<feature type="transmembrane region" description="Helical" evidence="1">
    <location>
        <begin position="221"/>
        <end position="240"/>
    </location>
</feature>
<protein>
    <submittedName>
        <fullName evidence="3">Putative membrane protein YeiB</fullName>
    </submittedName>
</protein>
<feature type="transmembrane region" description="Helical" evidence="1">
    <location>
        <begin position="376"/>
        <end position="397"/>
    </location>
</feature>
<evidence type="ECO:0000256" key="1">
    <source>
        <dbReference type="SAM" id="Phobius"/>
    </source>
</evidence>
<feature type="transmembrane region" description="Helical" evidence="1">
    <location>
        <begin position="483"/>
        <end position="501"/>
    </location>
</feature>
<feature type="domain" description="DUF418" evidence="2">
    <location>
        <begin position="358"/>
        <end position="519"/>
    </location>
</feature>
<organism evidence="3 4">
    <name type="scientific">Massilia aurea</name>
    <dbReference type="NCBI Taxonomy" id="373040"/>
    <lineage>
        <taxon>Bacteria</taxon>
        <taxon>Pseudomonadati</taxon>
        <taxon>Pseudomonadota</taxon>
        <taxon>Betaproteobacteria</taxon>
        <taxon>Burkholderiales</taxon>
        <taxon>Oxalobacteraceae</taxon>
        <taxon>Telluria group</taxon>
        <taxon>Massilia</taxon>
    </lineage>
</organism>
<feature type="transmembrane region" description="Helical" evidence="1">
    <location>
        <begin position="453"/>
        <end position="477"/>
    </location>
</feature>
<dbReference type="PANTHER" id="PTHR30590:SF2">
    <property type="entry name" value="INNER MEMBRANE PROTEIN"/>
    <property type="match status" value="1"/>
</dbReference>
<accession>A0A7X0CFF2</accession>
<dbReference type="InterPro" id="IPR052529">
    <property type="entry name" value="Bact_Transport_Assoc"/>
</dbReference>
<feature type="transmembrane region" description="Helical" evidence="1">
    <location>
        <begin position="189"/>
        <end position="209"/>
    </location>
</feature>
<feature type="transmembrane region" description="Helical" evidence="1">
    <location>
        <begin position="21"/>
        <end position="38"/>
    </location>
</feature>
<feature type="transmembrane region" description="Helical" evidence="1">
    <location>
        <begin position="409"/>
        <end position="433"/>
    </location>
</feature>
<proteinExistence type="predicted"/>
<evidence type="ECO:0000313" key="3">
    <source>
        <dbReference type="EMBL" id="MBB6135190.1"/>
    </source>
</evidence>
<keyword evidence="4" id="KW-1185">Reference proteome</keyword>
<evidence type="ECO:0000313" key="4">
    <source>
        <dbReference type="Proteomes" id="UP000540787"/>
    </source>
</evidence>
<dbReference type="Pfam" id="PF04235">
    <property type="entry name" value="DUF418"/>
    <property type="match status" value="1"/>
</dbReference>
<keyword evidence="1" id="KW-0812">Transmembrane</keyword>
<feature type="transmembrane region" description="Helical" evidence="1">
    <location>
        <begin position="341"/>
        <end position="364"/>
    </location>
</feature>
<feature type="transmembrane region" description="Helical" evidence="1">
    <location>
        <begin position="163"/>
        <end position="183"/>
    </location>
</feature>
<name>A0A7X0CFF2_9BURK</name>
<evidence type="ECO:0000259" key="2">
    <source>
        <dbReference type="Pfam" id="PF04235"/>
    </source>
</evidence>
<keyword evidence="1" id="KW-1133">Transmembrane helix</keyword>